<evidence type="ECO:0008006" key="2">
    <source>
        <dbReference type="Google" id="ProtNLM"/>
    </source>
</evidence>
<reference evidence="1" key="1">
    <citation type="submission" date="2016-10" db="EMBL/GenBank/DDBJ databases">
        <title>Sequence of Gallionella enrichment culture.</title>
        <authorList>
            <person name="Poehlein A."/>
            <person name="Muehling M."/>
            <person name="Daniel R."/>
        </authorList>
    </citation>
    <scope>NUCLEOTIDE SEQUENCE</scope>
</reference>
<dbReference type="AlphaFoldDB" id="A0A1J5T7P3"/>
<dbReference type="NCBIfam" id="TIGR02292">
    <property type="entry name" value="ygfB_yecA"/>
    <property type="match status" value="1"/>
</dbReference>
<dbReference type="InterPro" id="IPR036255">
    <property type="entry name" value="YgfB-like_sf"/>
</dbReference>
<comment type="caution">
    <text evidence="1">The sequence shown here is derived from an EMBL/GenBank/DDBJ whole genome shotgun (WGS) entry which is preliminary data.</text>
</comment>
<dbReference type="Gene3D" id="1.20.120.740">
    <property type="entry name" value="YgfB uncharacterised protein family UPF0149, PF03695"/>
    <property type="match status" value="1"/>
</dbReference>
<name>A0A1J5T7P3_9ZZZZ</name>
<dbReference type="InterPro" id="IPR011978">
    <property type="entry name" value="YgfB-like"/>
</dbReference>
<evidence type="ECO:0000313" key="1">
    <source>
        <dbReference type="EMBL" id="OIR09836.1"/>
    </source>
</evidence>
<accession>A0A1J5T7P3</accession>
<dbReference type="SUPFAM" id="SSF101327">
    <property type="entry name" value="YgfB-like"/>
    <property type="match status" value="1"/>
</dbReference>
<organism evidence="1">
    <name type="scientific">mine drainage metagenome</name>
    <dbReference type="NCBI Taxonomy" id="410659"/>
    <lineage>
        <taxon>unclassified sequences</taxon>
        <taxon>metagenomes</taxon>
        <taxon>ecological metagenomes</taxon>
    </lineage>
</organism>
<gene>
    <name evidence="1" type="ORF">GALL_82420</name>
</gene>
<proteinExistence type="predicted"/>
<sequence length="212" mass="24345">MMAPLSEEEMDELDSFLLSDAASDETMMLDCLDGYLTAIVSGPVMLKPSEWLPKVWEPTTRDESTFDTLAQADRITGLIMRHLNGIIWSLQRDPDAFEPVFDTAVYPDDPQEYSDGEMWTYGYMTGIELQTNNWNVFFDEPNSAVVLRPIYLLGAEEVTPKDEALTETPVQREELSNQIPACVAWIYRFWQPYRRAVAERSIATSFQREIPR</sequence>
<dbReference type="EMBL" id="MLJW01000025">
    <property type="protein sequence ID" value="OIR09836.1"/>
    <property type="molecule type" value="Genomic_DNA"/>
</dbReference>
<protein>
    <recommendedName>
        <fullName evidence="2">YecA family protein</fullName>
    </recommendedName>
</protein>
<dbReference type="Pfam" id="PF03695">
    <property type="entry name" value="UPF0149"/>
    <property type="match status" value="1"/>
</dbReference>